<dbReference type="GO" id="GO:0007156">
    <property type="term" value="P:homophilic cell adhesion via plasma membrane adhesion molecules"/>
    <property type="evidence" value="ECO:0007669"/>
    <property type="project" value="TreeGrafter"/>
</dbReference>
<reference evidence="5 6" key="1">
    <citation type="submission" date="2020-04" db="EMBL/GenBank/DDBJ databases">
        <authorList>
            <person name="Laetsch R D."/>
            <person name="Stevens L."/>
            <person name="Kumar S."/>
            <person name="Blaxter L. M."/>
        </authorList>
    </citation>
    <scope>NUCLEOTIDE SEQUENCE [LARGE SCALE GENOMIC DNA]</scope>
</reference>
<gene>
    <name evidence="5" type="ORF">CBOVIS_LOCUS2881</name>
</gene>
<dbReference type="PROSITE" id="PS50835">
    <property type="entry name" value="IG_LIKE"/>
    <property type="match status" value="2"/>
</dbReference>
<evidence type="ECO:0000313" key="5">
    <source>
        <dbReference type="EMBL" id="CAB3399815.1"/>
    </source>
</evidence>
<keyword evidence="3" id="KW-0732">Signal</keyword>
<dbReference type="GO" id="GO:0070593">
    <property type="term" value="P:dendrite self-avoidance"/>
    <property type="evidence" value="ECO:0007669"/>
    <property type="project" value="TreeGrafter"/>
</dbReference>
<dbReference type="PANTHER" id="PTHR10075:SF101">
    <property type="entry name" value="ZWEI IG DOMAIN PROTEIN ZIG-3"/>
    <property type="match status" value="1"/>
</dbReference>
<dbReference type="InterPro" id="IPR007110">
    <property type="entry name" value="Ig-like_dom"/>
</dbReference>
<dbReference type="InterPro" id="IPR013098">
    <property type="entry name" value="Ig_I-set"/>
</dbReference>
<dbReference type="Pfam" id="PF07679">
    <property type="entry name" value="I-set"/>
    <property type="match status" value="1"/>
</dbReference>
<dbReference type="InterPro" id="IPR013783">
    <property type="entry name" value="Ig-like_fold"/>
</dbReference>
<protein>
    <recommendedName>
        <fullName evidence="4">Ig-like domain-containing protein</fullName>
    </recommendedName>
</protein>
<dbReference type="EMBL" id="CADEPM010000002">
    <property type="protein sequence ID" value="CAB3399815.1"/>
    <property type="molecule type" value="Genomic_DNA"/>
</dbReference>
<name>A0A8S1EPR6_9PELO</name>
<evidence type="ECO:0000256" key="1">
    <source>
        <dbReference type="ARBA" id="ARBA00022737"/>
    </source>
</evidence>
<sequence length="264" mass="29423">MQNQLIAILFNLMLAIAHPTKQRQSMAKLNAELDENEIQTPMFIKFSGDSVPESVEVKAGDSFELKCEAAGSPPPVFHWKLDGNVVQGDARPNLYEKLHNVGKTTVQNGITISRIVVPCAEANHAGVYKCVATNGHGRIERSIEVIVVGQCEGKCQEKEPSGPKIVEWSDARFENEKNAAQLLCRTNSLLDTIAWYNDKRELLNNKENFEVLSNGDLVIKNNDWKNMGMYTCVASNEYGEDRIEVFFYPTALEDATTTVTPSIE</sequence>
<dbReference type="GO" id="GO:0098632">
    <property type="term" value="F:cell-cell adhesion mediator activity"/>
    <property type="evidence" value="ECO:0007669"/>
    <property type="project" value="TreeGrafter"/>
</dbReference>
<feature type="domain" description="Ig-like" evidence="4">
    <location>
        <begin position="41"/>
        <end position="146"/>
    </location>
</feature>
<keyword evidence="6" id="KW-1185">Reference proteome</keyword>
<comment type="caution">
    <text evidence="5">The sequence shown here is derived from an EMBL/GenBank/DDBJ whole genome shotgun (WGS) entry which is preliminary data.</text>
</comment>
<dbReference type="FunFam" id="2.60.40.10:FF:002402">
    <property type="entry name" value="Zwei Ig domain protein zig-4"/>
    <property type="match status" value="1"/>
</dbReference>
<evidence type="ECO:0000256" key="3">
    <source>
        <dbReference type="SAM" id="SignalP"/>
    </source>
</evidence>
<feature type="domain" description="Ig-like" evidence="4">
    <location>
        <begin position="163"/>
        <end position="260"/>
    </location>
</feature>
<dbReference type="InterPro" id="IPR003599">
    <property type="entry name" value="Ig_sub"/>
</dbReference>
<feature type="signal peptide" evidence="3">
    <location>
        <begin position="1"/>
        <end position="17"/>
    </location>
</feature>
<dbReference type="OrthoDB" id="6138780at2759"/>
<evidence type="ECO:0000313" key="6">
    <source>
        <dbReference type="Proteomes" id="UP000494206"/>
    </source>
</evidence>
<dbReference type="GO" id="GO:0030424">
    <property type="term" value="C:axon"/>
    <property type="evidence" value="ECO:0007669"/>
    <property type="project" value="TreeGrafter"/>
</dbReference>
<dbReference type="Gene3D" id="2.60.40.10">
    <property type="entry name" value="Immunoglobulins"/>
    <property type="match status" value="2"/>
</dbReference>
<evidence type="ECO:0000259" key="4">
    <source>
        <dbReference type="PROSITE" id="PS50835"/>
    </source>
</evidence>
<dbReference type="SMART" id="SM00409">
    <property type="entry name" value="IG"/>
    <property type="match status" value="2"/>
</dbReference>
<dbReference type="GO" id="GO:0005886">
    <property type="term" value="C:plasma membrane"/>
    <property type="evidence" value="ECO:0007669"/>
    <property type="project" value="TreeGrafter"/>
</dbReference>
<dbReference type="InterPro" id="IPR036179">
    <property type="entry name" value="Ig-like_dom_sf"/>
</dbReference>
<dbReference type="InterPro" id="IPR003598">
    <property type="entry name" value="Ig_sub2"/>
</dbReference>
<proteinExistence type="predicted"/>
<dbReference type="Pfam" id="PF13927">
    <property type="entry name" value="Ig_3"/>
    <property type="match status" value="1"/>
</dbReference>
<evidence type="ECO:0000256" key="2">
    <source>
        <dbReference type="ARBA" id="ARBA00023319"/>
    </source>
</evidence>
<dbReference type="AlphaFoldDB" id="A0A8S1EPR6"/>
<keyword evidence="1" id="KW-0677">Repeat</keyword>
<dbReference type="PANTHER" id="PTHR10075">
    <property type="entry name" value="BASIGIN RELATED"/>
    <property type="match status" value="1"/>
</dbReference>
<organism evidence="5 6">
    <name type="scientific">Caenorhabditis bovis</name>
    <dbReference type="NCBI Taxonomy" id="2654633"/>
    <lineage>
        <taxon>Eukaryota</taxon>
        <taxon>Metazoa</taxon>
        <taxon>Ecdysozoa</taxon>
        <taxon>Nematoda</taxon>
        <taxon>Chromadorea</taxon>
        <taxon>Rhabditida</taxon>
        <taxon>Rhabditina</taxon>
        <taxon>Rhabditomorpha</taxon>
        <taxon>Rhabditoidea</taxon>
        <taxon>Rhabditidae</taxon>
        <taxon>Peloderinae</taxon>
        <taxon>Caenorhabditis</taxon>
    </lineage>
</organism>
<keyword evidence="2" id="KW-0393">Immunoglobulin domain</keyword>
<dbReference type="SUPFAM" id="SSF48726">
    <property type="entry name" value="Immunoglobulin"/>
    <property type="match status" value="2"/>
</dbReference>
<feature type="chain" id="PRO_5035851917" description="Ig-like domain-containing protein" evidence="3">
    <location>
        <begin position="18"/>
        <end position="264"/>
    </location>
</feature>
<dbReference type="SMART" id="SM00408">
    <property type="entry name" value="IGc2"/>
    <property type="match status" value="2"/>
</dbReference>
<dbReference type="Proteomes" id="UP000494206">
    <property type="component" value="Unassembled WGS sequence"/>
</dbReference>
<accession>A0A8S1EPR6</accession>
<dbReference type="GO" id="GO:0007411">
    <property type="term" value="P:axon guidance"/>
    <property type="evidence" value="ECO:0007669"/>
    <property type="project" value="TreeGrafter"/>
</dbReference>